<comment type="caution">
    <text evidence="2">The sequence shown here is derived from an EMBL/GenBank/DDBJ whole genome shotgun (WGS) entry which is preliminary data.</text>
</comment>
<dbReference type="Pfam" id="PF00903">
    <property type="entry name" value="Glyoxalase"/>
    <property type="match status" value="1"/>
</dbReference>
<proteinExistence type="predicted"/>
<dbReference type="Proteomes" id="UP001385892">
    <property type="component" value="Unassembled WGS sequence"/>
</dbReference>
<dbReference type="InterPro" id="IPR029068">
    <property type="entry name" value="Glyas_Bleomycin-R_OHBP_Dase"/>
</dbReference>
<dbReference type="InterPro" id="IPR004360">
    <property type="entry name" value="Glyas_Fos-R_dOase_dom"/>
</dbReference>
<protein>
    <submittedName>
        <fullName evidence="2">VOC family protein</fullName>
    </submittedName>
</protein>
<sequence length="180" mass="19878">MTADRDGGPLGLPRRTHAALGIGVASNLGTRHQFHGIQPVLPVSDVTRAARYFRDVLGFELDFIAGEPPSYARVRHVPSAFDADVQGGRHDLARPAAIVPDGHGQGDAVYIRLWQCNARETRQWRGEIVIHVGYDIDGLHAAYLKRGVDVIEPPTSQPWGLREFAIREPDGHVLRFCGYL</sequence>
<evidence type="ECO:0000259" key="1">
    <source>
        <dbReference type="PROSITE" id="PS51819"/>
    </source>
</evidence>
<gene>
    <name evidence="2" type="ORF">WKW82_20645</name>
</gene>
<dbReference type="EMBL" id="JBBKZT010000009">
    <property type="protein sequence ID" value="MEJ8849079.1"/>
    <property type="molecule type" value="Genomic_DNA"/>
</dbReference>
<evidence type="ECO:0000313" key="3">
    <source>
        <dbReference type="Proteomes" id="UP001385892"/>
    </source>
</evidence>
<reference evidence="2 3" key="1">
    <citation type="submission" date="2024-03" db="EMBL/GenBank/DDBJ databases">
        <title>Novel species of the genus Variovorax.</title>
        <authorList>
            <person name="Liu Q."/>
            <person name="Xin Y.-H."/>
        </authorList>
    </citation>
    <scope>NUCLEOTIDE SEQUENCE [LARGE SCALE GENOMIC DNA]</scope>
    <source>
        <strain evidence="2 3">KACC 18900</strain>
    </source>
</reference>
<accession>A0ABU8WQA0</accession>
<name>A0ABU8WQA0_9BURK</name>
<keyword evidence="3" id="KW-1185">Reference proteome</keyword>
<dbReference type="SUPFAM" id="SSF54593">
    <property type="entry name" value="Glyoxalase/Bleomycin resistance protein/Dihydroxybiphenyl dioxygenase"/>
    <property type="match status" value="1"/>
</dbReference>
<dbReference type="Gene3D" id="3.10.180.10">
    <property type="entry name" value="2,3-Dihydroxybiphenyl 1,2-Dioxygenase, domain 1"/>
    <property type="match status" value="2"/>
</dbReference>
<feature type="domain" description="VOC" evidence="1">
    <location>
        <begin position="33"/>
        <end position="179"/>
    </location>
</feature>
<evidence type="ECO:0000313" key="2">
    <source>
        <dbReference type="EMBL" id="MEJ8849079.1"/>
    </source>
</evidence>
<dbReference type="RefSeq" id="WP_340344208.1">
    <property type="nucleotide sequence ID" value="NZ_JBBKZT010000009.1"/>
</dbReference>
<dbReference type="InterPro" id="IPR037523">
    <property type="entry name" value="VOC_core"/>
</dbReference>
<organism evidence="2 3">
    <name type="scientific">Variovorax rhizosphaerae</name>
    <dbReference type="NCBI Taxonomy" id="1836200"/>
    <lineage>
        <taxon>Bacteria</taxon>
        <taxon>Pseudomonadati</taxon>
        <taxon>Pseudomonadota</taxon>
        <taxon>Betaproteobacteria</taxon>
        <taxon>Burkholderiales</taxon>
        <taxon>Comamonadaceae</taxon>
        <taxon>Variovorax</taxon>
    </lineage>
</organism>
<dbReference type="PROSITE" id="PS51819">
    <property type="entry name" value="VOC"/>
    <property type="match status" value="1"/>
</dbReference>